<name>A0A8G0LRB5_9HYPO</name>
<reference evidence="1 2" key="1">
    <citation type="journal article" date="2021" name="BMC Genomics">
        <title>Telomere-to-telomere genome assembly of asparaginase-producing Trichoderma simmonsii.</title>
        <authorList>
            <person name="Chung D."/>
            <person name="Kwon Y.M."/>
            <person name="Yang Y."/>
        </authorList>
    </citation>
    <scope>NUCLEOTIDE SEQUENCE [LARGE SCALE GENOMIC DNA]</scope>
    <source>
        <strain evidence="1 2">GH-Sj1</strain>
    </source>
</reference>
<accession>A0A8G0LRB5</accession>
<evidence type="ECO:0000313" key="1">
    <source>
        <dbReference type="EMBL" id="QYT05520.1"/>
    </source>
</evidence>
<protein>
    <submittedName>
        <fullName evidence="1">Uncharacterized protein</fullName>
    </submittedName>
</protein>
<sequence>MAAALCRTKSCENALQRRIRTCGSPMEERFPPDMQDPANVAVRLDLCKMDASWNSVPDANVRRSPSCVRASCISSPAMGARWRYAMPDRLNRLLVAKPTLFAKVRAEKKSLCLSCLWL</sequence>
<organism evidence="1 2">
    <name type="scientific">Trichoderma simmonsii</name>
    <dbReference type="NCBI Taxonomy" id="1491479"/>
    <lineage>
        <taxon>Eukaryota</taxon>
        <taxon>Fungi</taxon>
        <taxon>Dikarya</taxon>
        <taxon>Ascomycota</taxon>
        <taxon>Pezizomycotina</taxon>
        <taxon>Sordariomycetes</taxon>
        <taxon>Hypocreomycetidae</taxon>
        <taxon>Hypocreales</taxon>
        <taxon>Hypocreaceae</taxon>
        <taxon>Trichoderma</taxon>
    </lineage>
</organism>
<keyword evidence="2" id="KW-1185">Reference proteome</keyword>
<dbReference type="Proteomes" id="UP000826661">
    <property type="component" value="Chromosome VII"/>
</dbReference>
<dbReference type="EMBL" id="CP075870">
    <property type="protein sequence ID" value="QYT05520.1"/>
    <property type="molecule type" value="Genomic_DNA"/>
</dbReference>
<gene>
    <name evidence="1" type="ORF">H0G86_012414</name>
</gene>
<dbReference type="AlphaFoldDB" id="A0A8G0LRB5"/>
<proteinExistence type="predicted"/>
<evidence type="ECO:0000313" key="2">
    <source>
        <dbReference type="Proteomes" id="UP000826661"/>
    </source>
</evidence>